<protein>
    <recommendedName>
        <fullName evidence="4">DUF222 domain-containing protein</fullName>
    </recommendedName>
</protein>
<evidence type="ECO:0000256" key="1">
    <source>
        <dbReference type="SAM" id="MobiDB-lite"/>
    </source>
</evidence>
<comment type="caution">
    <text evidence="2">The sequence shown here is derived from an EMBL/GenBank/DDBJ whole genome shotgun (WGS) entry which is preliminary data.</text>
</comment>
<dbReference type="EMBL" id="JBHTCS010000018">
    <property type="protein sequence ID" value="MFC7449538.1"/>
    <property type="molecule type" value="Genomic_DNA"/>
</dbReference>
<evidence type="ECO:0008006" key="4">
    <source>
        <dbReference type="Google" id="ProtNLM"/>
    </source>
</evidence>
<dbReference type="Proteomes" id="UP001596484">
    <property type="component" value="Unassembled WGS sequence"/>
</dbReference>
<gene>
    <name evidence="2" type="ORF">ACFQS9_16700</name>
</gene>
<dbReference type="RefSeq" id="WP_378406641.1">
    <property type="nucleotide sequence ID" value="NZ_JBHTCS010000018.1"/>
</dbReference>
<reference evidence="3" key="1">
    <citation type="journal article" date="2019" name="Int. J. Syst. Evol. Microbiol.">
        <title>The Global Catalogue of Microorganisms (GCM) 10K type strain sequencing project: providing services to taxonomists for standard genome sequencing and annotation.</title>
        <authorList>
            <consortium name="The Broad Institute Genomics Platform"/>
            <consortium name="The Broad Institute Genome Sequencing Center for Infectious Disease"/>
            <person name="Wu L."/>
            <person name="Ma J."/>
        </authorList>
    </citation>
    <scope>NUCLEOTIDE SEQUENCE [LARGE SCALE GENOMIC DNA]</scope>
    <source>
        <strain evidence="3">ICMP 19430</strain>
    </source>
</reference>
<keyword evidence="3" id="KW-1185">Reference proteome</keyword>
<sequence>MHQDQHTPPHTLKSRGRADGAPDSEHRMMAVDGDAAERTRAWRRLCDVLEQAGAVSPHAGWVINFAITWAPFGGASPAELLETFGVTPARFLQLLRESLDPRGGVPHLETLKRQLSESLLRAWAGVGRTQSPRPRRRATAAPGRA</sequence>
<feature type="region of interest" description="Disordered" evidence="1">
    <location>
        <begin position="126"/>
        <end position="145"/>
    </location>
</feature>
<feature type="compositionally biased region" description="Basic and acidic residues" evidence="1">
    <location>
        <begin position="16"/>
        <end position="25"/>
    </location>
</feature>
<name>A0ABW2S179_9NOCA</name>
<organism evidence="2 3">
    <name type="scientific">Rhodococcus daqingensis</name>
    <dbReference type="NCBI Taxonomy" id="2479363"/>
    <lineage>
        <taxon>Bacteria</taxon>
        <taxon>Bacillati</taxon>
        <taxon>Actinomycetota</taxon>
        <taxon>Actinomycetes</taxon>
        <taxon>Mycobacteriales</taxon>
        <taxon>Nocardiaceae</taxon>
        <taxon>Rhodococcus</taxon>
    </lineage>
</organism>
<evidence type="ECO:0000313" key="3">
    <source>
        <dbReference type="Proteomes" id="UP001596484"/>
    </source>
</evidence>
<feature type="region of interest" description="Disordered" evidence="1">
    <location>
        <begin position="1"/>
        <end position="25"/>
    </location>
</feature>
<accession>A0ABW2S179</accession>
<proteinExistence type="predicted"/>
<evidence type="ECO:0000313" key="2">
    <source>
        <dbReference type="EMBL" id="MFC7449538.1"/>
    </source>
</evidence>